<proteinExistence type="inferred from homology"/>
<keyword evidence="5" id="KW-0012">Acyltransferase</keyword>
<dbReference type="Proteomes" id="UP000198727">
    <property type="component" value="Unassembled WGS sequence"/>
</dbReference>
<evidence type="ECO:0000256" key="4">
    <source>
        <dbReference type="ARBA" id="ARBA00022813"/>
    </source>
</evidence>
<dbReference type="GO" id="GO:0004358">
    <property type="term" value="F:L-glutamate N-acetyltransferase activity, acting on acetyl-L-ornithine as donor"/>
    <property type="evidence" value="ECO:0007669"/>
    <property type="project" value="InterPro"/>
</dbReference>
<evidence type="ECO:0000256" key="2">
    <source>
        <dbReference type="ARBA" id="ARBA00011475"/>
    </source>
</evidence>
<evidence type="ECO:0000256" key="1">
    <source>
        <dbReference type="ARBA" id="ARBA00006774"/>
    </source>
</evidence>
<reference evidence="7" key="1">
    <citation type="submission" date="2016-10" db="EMBL/GenBank/DDBJ databases">
        <authorList>
            <person name="Varghese N."/>
            <person name="Submissions S."/>
        </authorList>
    </citation>
    <scope>NUCLEOTIDE SEQUENCE [LARGE SCALE GENOMIC DNA]</scope>
    <source>
        <strain evidence="7">CGMCC 4.5579</strain>
    </source>
</reference>
<dbReference type="SUPFAM" id="SSF56266">
    <property type="entry name" value="DmpA/ArgJ-like"/>
    <property type="match status" value="1"/>
</dbReference>
<dbReference type="Gene3D" id="3.10.20.340">
    <property type="entry name" value="ArgJ beta chain, C-terminal domain"/>
    <property type="match status" value="1"/>
</dbReference>
<evidence type="ECO:0000256" key="5">
    <source>
        <dbReference type="ARBA" id="ARBA00023315"/>
    </source>
</evidence>
<dbReference type="InterPro" id="IPR042195">
    <property type="entry name" value="ArgJ_beta_C"/>
</dbReference>
<gene>
    <name evidence="6" type="ORF">SAMN05421810_106194</name>
</gene>
<dbReference type="STRING" id="587909.SAMN05421810_106194"/>
<dbReference type="InterPro" id="IPR002813">
    <property type="entry name" value="Arg_biosynth_ArgJ"/>
</dbReference>
<name>A0A1I5XPY4_9PSEU</name>
<dbReference type="AlphaFoldDB" id="A0A1I5XPY4"/>
<keyword evidence="4" id="KW-0068">Autocatalytic cleavage</keyword>
<evidence type="ECO:0000313" key="7">
    <source>
        <dbReference type="Proteomes" id="UP000198727"/>
    </source>
</evidence>
<dbReference type="EMBL" id="FOWW01000006">
    <property type="protein sequence ID" value="SFQ33994.1"/>
    <property type="molecule type" value="Genomic_DNA"/>
</dbReference>
<protein>
    <submittedName>
        <fullName evidence="6">Glutamate N-acetyltransferase / amino-acid N-acetyltransferase</fullName>
    </submittedName>
</protein>
<dbReference type="InterPro" id="IPR016117">
    <property type="entry name" value="ArgJ-like_dom_sf"/>
</dbReference>
<dbReference type="Pfam" id="PF01960">
    <property type="entry name" value="ArgJ"/>
    <property type="match status" value="1"/>
</dbReference>
<dbReference type="GO" id="GO:0006526">
    <property type="term" value="P:L-arginine biosynthetic process"/>
    <property type="evidence" value="ECO:0007669"/>
    <property type="project" value="InterPro"/>
</dbReference>
<keyword evidence="7" id="KW-1185">Reference proteome</keyword>
<organism evidence="6 7">
    <name type="scientific">Amycolatopsis arida</name>
    <dbReference type="NCBI Taxonomy" id="587909"/>
    <lineage>
        <taxon>Bacteria</taxon>
        <taxon>Bacillati</taxon>
        <taxon>Actinomycetota</taxon>
        <taxon>Actinomycetes</taxon>
        <taxon>Pseudonocardiales</taxon>
        <taxon>Pseudonocardiaceae</taxon>
        <taxon>Amycolatopsis</taxon>
    </lineage>
</organism>
<evidence type="ECO:0000313" key="6">
    <source>
        <dbReference type="EMBL" id="SFQ33994.1"/>
    </source>
</evidence>
<comment type="similarity">
    <text evidence="1">Belongs to the ArgJ family.</text>
</comment>
<comment type="subunit">
    <text evidence="2">Heterotetramer of two alpha and two beta chains.</text>
</comment>
<keyword evidence="3 6" id="KW-0808">Transferase</keyword>
<accession>A0A1I5XPY4</accession>
<evidence type="ECO:0000256" key="3">
    <source>
        <dbReference type="ARBA" id="ARBA00022679"/>
    </source>
</evidence>
<sequence>MVIEIDLGIADGSFTVYGCDLTEGYVRLNSAYTT</sequence>